<dbReference type="STRING" id="215243.A0A0D2D464"/>
<feature type="compositionally biased region" description="Basic and acidic residues" evidence="5">
    <location>
        <begin position="179"/>
        <end position="190"/>
    </location>
</feature>
<comment type="similarity">
    <text evidence="2">Belongs to the RRP17 family.</text>
</comment>
<dbReference type="AlphaFoldDB" id="A0A0D2D464"/>
<dbReference type="GO" id="GO:0005730">
    <property type="term" value="C:nucleolus"/>
    <property type="evidence" value="ECO:0007669"/>
    <property type="project" value="UniProtKB-SubCell"/>
</dbReference>
<evidence type="ECO:0000256" key="3">
    <source>
        <dbReference type="ARBA" id="ARBA00023054"/>
    </source>
</evidence>
<evidence type="ECO:0000256" key="2">
    <source>
        <dbReference type="ARBA" id="ARBA00007175"/>
    </source>
</evidence>
<evidence type="ECO:0008006" key="8">
    <source>
        <dbReference type="Google" id="ProtNLM"/>
    </source>
</evidence>
<protein>
    <recommendedName>
        <fullName evidence="8">Ribosomal RNA-processing protein 17</fullName>
    </recommendedName>
</protein>
<feature type="compositionally biased region" description="Basic and acidic residues" evidence="5">
    <location>
        <begin position="119"/>
        <end position="131"/>
    </location>
</feature>
<dbReference type="PANTHER" id="PTHR14577:SF0">
    <property type="entry name" value="NUCLEOLAR PROTEIN 12"/>
    <property type="match status" value="1"/>
</dbReference>
<gene>
    <name evidence="6" type="ORF">PV06_10742</name>
</gene>
<feature type="region of interest" description="Disordered" evidence="5">
    <location>
        <begin position="61"/>
        <end position="132"/>
    </location>
</feature>
<dbReference type="GeneID" id="27362816"/>
<feature type="compositionally biased region" description="Basic and acidic residues" evidence="5">
    <location>
        <begin position="145"/>
        <end position="168"/>
    </location>
</feature>
<evidence type="ECO:0000256" key="4">
    <source>
        <dbReference type="ARBA" id="ARBA00023242"/>
    </source>
</evidence>
<comment type="subcellular location">
    <subcellularLocation>
        <location evidence="1">Nucleus</location>
        <location evidence="1">Nucleolus</location>
    </subcellularLocation>
</comment>
<evidence type="ECO:0000313" key="7">
    <source>
        <dbReference type="Proteomes" id="UP000053342"/>
    </source>
</evidence>
<feature type="compositionally biased region" description="Basic and acidic residues" evidence="5">
    <location>
        <begin position="61"/>
        <end position="76"/>
    </location>
</feature>
<dbReference type="EMBL" id="KN847346">
    <property type="protein sequence ID" value="KIW37115.1"/>
    <property type="molecule type" value="Genomic_DNA"/>
</dbReference>
<accession>A0A0D2D464</accession>
<dbReference type="GO" id="GO:0019843">
    <property type="term" value="F:rRNA binding"/>
    <property type="evidence" value="ECO:0007669"/>
    <property type="project" value="TreeGrafter"/>
</dbReference>
<proteinExistence type="inferred from homology"/>
<evidence type="ECO:0000313" key="6">
    <source>
        <dbReference type="EMBL" id="KIW37115.1"/>
    </source>
</evidence>
<keyword evidence="3" id="KW-0175">Coiled coil</keyword>
<reference evidence="6 7" key="1">
    <citation type="submission" date="2015-01" db="EMBL/GenBank/DDBJ databases">
        <title>The Genome Sequence of Exophiala oligosperma CBS72588.</title>
        <authorList>
            <consortium name="The Broad Institute Genomics Platform"/>
            <person name="Cuomo C."/>
            <person name="de Hoog S."/>
            <person name="Gorbushina A."/>
            <person name="Stielow B."/>
            <person name="Teixiera M."/>
            <person name="Abouelleil A."/>
            <person name="Chapman S.B."/>
            <person name="Priest M."/>
            <person name="Young S.K."/>
            <person name="Wortman J."/>
            <person name="Nusbaum C."/>
            <person name="Birren B."/>
        </authorList>
    </citation>
    <scope>NUCLEOTIDE SEQUENCE [LARGE SCALE GENOMIC DNA]</scope>
    <source>
        <strain evidence="6 7">CBS 72588</strain>
    </source>
</reference>
<feature type="region of interest" description="Disordered" evidence="5">
    <location>
        <begin position="145"/>
        <end position="229"/>
    </location>
</feature>
<organism evidence="6 7">
    <name type="scientific">Exophiala oligosperma</name>
    <dbReference type="NCBI Taxonomy" id="215243"/>
    <lineage>
        <taxon>Eukaryota</taxon>
        <taxon>Fungi</taxon>
        <taxon>Dikarya</taxon>
        <taxon>Ascomycota</taxon>
        <taxon>Pezizomycotina</taxon>
        <taxon>Eurotiomycetes</taxon>
        <taxon>Chaetothyriomycetidae</taxon>
        <taxon>Chaetothyriales</taxon>
        <taxon>Herpotrichiellaceae</taxon>
        <taxon>Exophiala</taxon>
    </lineage>
</organism>
<keyword evidence="4" id="KW-0539">Nucleus</keyword>
<evidence type="ECO:0000256" key="1">
    <source>
        <dbReference type="ARBA" id="ARBA00004604"/>
    </source>
</evidence>
<dbReference type="HOGENOM" id="CLU_067149_1_1_1"/>
<evidence type="ECO:0000256" key="5">
    <source>
        <dbReference type="SAM" id="MobiDB-lite"/>
    </source>
</evidence>
<sequence length="229" mass="26452">MVQPPTKRRRTEPTVVEEITFDPTARHDFLTGFHKRKVQRAKHAQEAAERRARAERIAERKKLREERKADLERHVQEVNAMLRPVTALDDSGEEEGGDPHANSDQEEWSGISDDQPTPIDHEAEYIDEDKYTTVTVEAMDVSREGLFKAEQAKDEGHKTHGENARPDQEPVAGVKKPKWTKEKPKDNADKPKRKKKRNFRYESKAERRTARSKEKSKGRKQARERRGGG</sequence>
<dbReference type="InterPro" id="IPR019186">
    <property type="entry name" value="Nucleolar_protein_12"/>
</dbReference>
<dbReference type="VEuPathDB" id="FungiDB:PV06_10742"/>
<name>A0A0D2D464_9EURO</name>
<dbReference type="Pfam" id="PF09805">
    <property type="entry name" value="Nop25"/>
    <property type="match status" value="1"/>
</dbReference>
<feature type="compositionally biased region" description="Basic and acidic residues" evidence="5">
    <location>
        <begin position="199"/>
        <end position="215"/>
    </location>
</feature>
<dbReference type="Proteomes" id="UP000053342">
    <property type="component" value="Unassembled WGS sequence"/>
</dbReference>
<dbReference type="OrthoDB" id="551633at2759"/>
<dbReference type="PANTHER" id="PTHR14577">
    <property type="entry name" value="NUCLEOLAR PROTEIN 12"/>
    <property type="match status" value="1"/>
</dbReference>
<dbReference type="RefSeq" id="XP_016257331.1">
    <property type="nucleotide sequence ID" value="XM_016412317.1"/>
</dbReference>
<keyword evidence="7" id="KW-1185">Reference proteome</keyword>